<dbReference type="InterPro" id="IPR035513">
    <property type="entry name" value="Invertase/methylesterase_inhib"/>
</dbReference>
<evidence type="ECO:0000256" key="7">
    <source>
        <dbReference type="RuleBase" id="RU000589"/>
    </source>
</evidence>
<evidence type="ECO:0000256" key="2">
    <source>
        <dbReference type="ARBA" id="ARBA00006027"/>
    </source>
</evidence>
<dbReference type="PROSITE" id="PS00503">
    <property type="entry name" value="PECTINESTERASE_2"/>
    <property type="match status" value="1"/>
</dbReference>
<dbReference type="InterPro" id="IPR033131">
    <property type="entry name" value="Pectinesterase_Asp_AS"/>
</dbReference>
<feature type="domain" description="Pectinesterase inhibitor" evidence="8">
    <location>
        <begin position="4"/>
        <end position="133"/>
    </location>
</feature>
<dbReference type="EMBL" id="LR999451">
    <property type="protein sequence ID" value="CAE5958324.1"/>
    <property type="molecule type" value="Genomic_DNA"/>
</dbReference>
<dbReference type="FunFam" id="2.160.20.10:FF:000001">
    <property type="entry name" value="Pectinesterase"/>
    <property type="match status" value="1"/>
</dbReference>
<dbReference type="SUPFAM" id="SSF51126">
    <property type="entry name" value="Pectin lyase-like"/>
    <property type="match status" value="1"/>
</dbReference>
<evidence type="ECO:0000256" key="4">
    <source>
        <dbReference type="ARBA" id="ARBA00022801"/>
    </source>
</evidence>
<comment type="similarity">
    <text evidence="3">In the C-terminal section; belongs to the pectinesterase family.</text>
</comment>
<protein>
    <recommendedName>
        <fullName evidence="7">Pectinesterase</fullName>
        <ecNumber evidence="7">3.1.1.11</ecNumber>
    </recommendedName>
</protein>
<keyword evidence="10" id="KW-1185">Reference proteome</keyword>
<evidence type="ECO:0000259" key="8">
    <source>
        <dbReference type="SMART" id="SM00856"/>
    </source>
</evidence>
<comment type="catalytic activity">
    <reaction evidence="7">
        <text>[(1-&gt;4)-alpha-D-galacturonosyl methyl ester](n) + n H2O = [(1-&gt;4)-alpha-D-galacturonosyl](n) + n methanol + n H(+)</text>
        <dbReference type="Rhea" id="RHEA:22380"/>
        <dbReference type="Rhea" id="RHEA-COMP:14570"/>
        <dbReference type="Rhea" id="RHEA-COMP:14573"/>
        <dbReference type="ChEBI" id="CHEBI:15377"/>
        <dbReference type="ChEBI" id="CHEBI:15378"/>
        <dbReference type="ChEBI" id="CHEBI:17790"/>
        <dbReference type="ChEBI" id="CHEBI:140522"/>
        <dbReference type="ChEBI" id="CHEBI:140523"/>
        <dbReference type="EC" id="3.1.1.11"/>
    </reaction>
</comment>
<dbReference type="GO" id="GO:0004857">
    <property type="term" value="F:enzyme inhibitor activity"/>
    <property type="evidence" value="ECO:0007669"/>
    <property type="project" value="InterPro"/>
</dbReference>
<proteinExistence type="inferred from homology"/>
<name>A0A8S1ZLY1_ARAAE</name>
<dbReference type="InterPro" id="IPR006501">
    <property type="entry name" value="Pectinesterase_inhib_dom"/>
</dbReference>
<dbReference type="Proteomes" id="UP000682877">
    <property type="component" value="Chromosome 1"/>
</dbReference>
<evidence type="ECO:0000256" key="5">
    <source>
        <dbReference type="ARBA" id="ARBA00023085"/>
    </source>
</evidence>
<dbReference type="SUPFAM" id="SSF101148">
    <property type="entry name" value="Plant invertase/pectin methylesterase inhibitor"/>
    <property type="match status" value="1"/>
</dbReference>
<sequence>MSNSPLKTLDDQTDGFTFHNLVVSSTMDQAVQLHRLVSTVKQRHSLHKHATSALFDCLELYEDTIDQLNHSRRSYGQYSSPHDRQTALSAAIANQDTCRNGFKDFKLTSSYSKYFPVQVHRNLTKSLSNSLAVTKAAAEAVSEKYPSTGFTKFSKQRSSGGHRRLLMFSDEKFPSWFPLSDRKLLEDSETTVKADLVVAKDGSGHYTSIQQAVNAAAKFPRRNSRLVIYVKAGVYRENVVIKKSIKNVMVIGDGIDSTIVTGNKNVKDGTTTFRSATFAVSGSGFIARGITFENTAGPEKHQAVALRSGSDFSVFYDCSFKGYQDTLYLHSRRQFLRNCNIYGTVDFIFGDATAILQNCNIYARKPMSGQKNTITAQSRKDPNENTGFVVQSSTVATASETYLGRPWKSYSRTVFMKCNLGALVNPAGWLPWNGEFALSTLYYGEYGNTGAGASVSGRVKWPGYHVLKTVTEAGKFTVENFLDGNYWITAAGVPLVLVGKATTDDTFNARAKATVTEQVILKANATLSTALVSLKYMGLSSRTQLQLGTNGLGGATYIHVLFLHAFNSPYQQVATAQGFDTGNILMTYVHKVSKKYRVRENVDYDGVACGLVESGMRTGKIILSAKMVDLKKRDTVFGLGDLWLDIQDGGVHYPISSNLDNVRRMVKFNDSNHKLLSAPM</sequence>
<evidence type="ECO:0000256" key="6">
    <source>
        <dbReference type="PROSITE-ProRule" id="PRU10040"/>
    </source>
</evidence>
<dbReference type="SMART" id="SM00856">
    <property type="entry name" value="PMEI"/>
    <property type="match status" value="1"/>
</dbReference>
<evidence type="ECO:0000256" key="3">
    <source>
        <dbReference type="ARBA" id="ARBA00007786"/>
    </source>
</evidence>
<dbReference type="Pfam" id="PF01095">
    <property type="entry name" value="Pectinesterase"/>
    <property type="match status" value="1"/>
</dbReference>
<keyword evidence="4 7" id="KW-0378">Hydrolase</keyword>
<dbReference type="CDD" id="cd15798">
    <property type="entry name" value="PMEI-like_3"/>
    <property type="match status" value="1"/>
</dbReference>
<dbReference type="EC" id="3.1.1.11" evidence="7"/>
<gene>
    <name evidence="9" type="ORF">AARE701A_LOCUS1934</name>
</gene>
<evidence type="ECO:0000313" key="9">
    <source>
        <dbReference type="EMBL" id="CAE5958324.1"/>
    </source>
</evidence>
<dbReference type="NCBIfam" id="TIGR01614">
    <property type="entry name" value="PME_inhib"/>
    <property type="match status" value="1"/>
</dbReference>
<dbReference type="Gene3D" id="1.20.140.40">
    <property type="entry name" value="Invertase/pectin methylesterase inhibitor family protein"/>
    <property type="match status" value="1"/>
</dbReference>
<evidence type="ECO:0000256" key="1">
    <source>
        <dbReference type="ARBA" id="ARBA00005184"/>
    </source>
</evidence>
<comment type="pathway">
    <text evidence="1 7">Glycan metabolism; pectin degradation; 2-dehydro-3-deoxy-D-gluconate from pectin: step 1/5.</text>
</comment>
<accession>A0A8S1ZLY1</accession>
<comment type="similarity">
    <text evidence="2">In the N-terminal section; belongs to the PMEI family.</text>
</comment>
<dbReference type="GO" id="GO:0042545">
    <property type="term" value="P:cell wall modification"/>
    <property type="evidence" value="ECO:0007669"/>
    <property type="project" value="UniProtKB-UniRule"/>
</dbReference>
<dbReference type="InterPro" id="IPR011050">
    <property type="entry name" value="Pectin_lyase_fold/virulence"/>
</dbReference>
<dbReference type="InterPro" id="IPR000070">
    <property type="entry name" value="Pectinesterase_cat"/>
</dbReference>
<dbReference type="Gene3D" id="2.160.20.10">
    <property type="entry name" value="Single-stranded right-handed beta-helix, Pectin lyase-like"/>
    <property type="match status" value="1"/>
</dbReference>
<dbReference type="PANTHER" id="PTHR31707">
    <property type="entry name" value="PECTINESTERASE"/>
    <property type="match status" value="1"/>
</dbReference>
<dbReference type="GO" id="GO:0030599">
    <property type="term" value="F:pectinesterase activity"/>
    <property type="evidence" value="ECO:0007669"/>
    <property type="project" value="UniProtKB-UniRule"/>
</dbReference>
<evidence type="ECO:0000313" key="10">
    <source>
        <dbReference type="Proteomes" id="UP000682877"/>
    </source>
</evidence>
<keyword evidence="5 7" id="KW-0063">Aspartyl esterase</keyword>
<organism evidence="9 10">
    <name type="scientific">Arabidopsis arenosa</name>
    <name type="common">Sand rock-cress</name>
    <name type="synonym">Cardaminopsis arenosa</name>
    <dbReference type="NCBI Taxonomy" id="38785"/>
    <lineage>
        <taxon>Eukaryota</taxon>
        <taxon>Viridiplantae</taxon>
        <taxon>Streptophyta</taxon>
        <taxon>Embryophyta</taxon>
        <taxon>Tracheophyta</taxon>
        <taxon>Spermatophyta</taxon>
        <taxon>Magnoliopsida</taxon>
        <taxon>eudicotyledons</taxon>
        <taxon>Gunneridae</taxon>
        <taxon>Pentapetalae</taxon>
        <taxon>rosids</taxon>
        <taxon>malvids</taxon>
        <taxon>Brassicales</taxon>
        <taxon>Brassicaceae</taxon>
        <taxon>Camelineae</taxon>
        <taxon>Arabidopsis</taxon>
    </lineage>
</organism>
<dbReference type="GO" id="GO:0045490">
    <property type="term" value="P:pectin catabolic process"/>
    <property type="evidence" value="ECO:0007669"/>
    <property type="project" value="UniProtKB-UniRule"/>
</dbReference>
<dbReference type="InterPro" id="IPR012334">
    <property type="entry name" value="Pectin_lyas_fold"/>
</dbReference>
<dbReference type="AlphaFoldDB" id="A0A8S1ZLY1"/>
<reference evidence="9" key="1">
    <citation type="submission" date="2021-01" db="EMBL/GenBank/DDBJ databases">
        <authorList>
            <person name="Bezrukov I."/>
        </authorList>
    </citation>
    <scope>NUCLEOTIDE SEQUENCE</scope>
</reference>
<dbReference type="Pfam" id="PF04043">
    <property type="entry name" value="PMEI"/>
    <property type="match status" value="1"/>
</dbReference>
<feature type="active site" evidence="6">
    <location>
        <position position="346"/>
    </location>
</feature>